<evidence type="ECO:0000313" key="12">
    <source>
        <dbReference type="Proteomes" id="UP000243459"/>
    </source>
</evidence>
<dbReference type="Pfam" id="PF02734">
    <property type="entry name" value="Dak2"/>
    <property type="match status" value="1"/>
</dbReference>
<evidence type="ECO:0008006" key="13">
    <source>
        <dbReference type="Google" id="ProtNLM"/>
    </source>
</evidence>
<reference evidence="12" key="1">
    <citation type="journal article" date="2017" name="Nat. Commun.">
        <title>The asparagus genome sheds light on the origin and evolution of a young Y chromosome.</title>
        <authorList>
            <person name="Harkess A."/>
            <person name="Zhou J."/>
            <person name="Xu C."/>
            <person name="Bowers J.E."/>
            <person name="Van der Hulst R."/>
            <person name="Ayyampalayam S."/>
            <person name="Mercati F."/>
            <person name="Riccardi P."/>
            <person name="McKain M.R."/>
            <person name="Kakrana A."/>
            <person name="Tang H."/>
            <person name="Ray J."/>
            <person name="Groenendijk J."/>
            <person name="Arikit S."/>
            <person name="Mathioni S.M."/>
            <person name="Nakano M."/>
            <person name="Shan H."/>
            <person name="Telgmann-Rauber A."/>
            <person name="Kanno A."/>
            <person name="Yue Z."/>
            <person name="Chen H."/>
            <person name="Li W."/>
            <person name="Chen Y."/>
            <person name="Xu X."/>
            <person name="Zhang Y."/>
            <person name="Luo S."/>
            <person name="Chen H."/>
            <person name="Gao J."/>
            <person name="Mao Z."/>
            <person name="Pires J.C."/>
            <person name="Luo M."/>
            <person name="Kudrna D."/>
            <person name="Wing R.A."/>
            <person name="Meyers B.C."/>
            <person name="Yi K."/>
            <person name="Kong H."/>
            <person name="Lavrijsen P."/>
            <person name="Sunseri F."/>
            <person name="Falavigna A."/>
            <person name="Ye Y."/>
            <person name="Leebens-Mack J.H."/>
            <person name="Chen G."/>
        </authorList>
    </citation>
    <scope>NUCLEOTIDE SEQUENCE [LARGE SCALE GENOMIC DNA]</scope>
    <source>
        <strain evidence="12">cv. DH0086</strain>
    </source>
</reference>
<dbReference type="PROSITE" id="PS51481">
    <property type="entry name" value="DHAK"/>
    <property type="match status" value="1"/>
</dbReference>
<dbReference type="OrthoDB" id="1724672at2759"/>
<accession>A0A5P1FDN5</accession>
<organism evidence="11 12">
    <name type="scientific">Asparagus officinalis</name>
    <name type="common">Garden asparagus</name>
    <dbReference type="NCBI Taxonomy" id="4686"/>
    <lineage>
        <taxon>Eukaryota</taxon>
        <taxon>Viridiplantae</taxon>
        <taxon>Streptophyta</taxon>
        <taxon>Embryophyta</taxon>
        <taxon>Tracheophyta</taxon>
        <taxon>Spermatophyta</taxon>
        <taxon>Magnoliopsida</taxon>
        <taxon>Liliopsida</taxon>
        <taxon>Asparagales</taxon>
        <taxon>Asparagaceae</taxon>
        <taxon>Asparagoideae</taxon>
        <taxon>Asparagus</taxon>
    </lineage>
</organism>
<dbReference type="Gene3D" id="1.25.40.340">
    <property type="match status" value="1"/>
</dbReference>
<dbReference type="Gene3D" id="3.40.50.10440">
    <property type="entry name" value="Dihydroxyacetone kinase, domain 1"/>
    <property type="match status" value="1"/>
</dbReference>
<dbReference type="InterPro" id="IPR004006">
    <property type="entry name" value="DhaK_dom"/>
</dbReference>
<dbReference type="PANTHER" id="PTHR28629:SF4">
    <property type="entry name" value="TRIOKINASE_FMN CYCLASE"/>
    <property type="match status" value="1"/>
</dbReference>
<dbReference type="FunFam" id="3.30.1180.20:FF:000001">
    <property type="entry name" value="Dihydroxyacetone kinase 1"/>
    <property type="match status" value="1"/>
</dbReference>
<dbReference type="InterPro" id="IPR036117">
    <property type="entry name" value="DhaL_dom_sf"/>
</dbReference>
<dbReference type="GO" id="GO:0019563">
    <property type="term" value="P:glycerol catabolic process"/>
    <property type="evidence" value="ECO:0007669"/>
    <property type="project" value="TreeGrafter"/>
</dbReference>
<feature type="coiled-coil region" evidence="8">
    <location>
        <begin position="375"/>
        <end position="409"/>
    </location>
</feature>
<comment type="similarity">
    <text evidence="1">Belongs to the dihydroxyacetone kinase (DAK) family.</text>
</comment>
<dbReference type="Pfam" id="PF02733">
    <property type="entry name" value="Dak1"/>
    <property type="match status" value="1"/>
</dbReference>
<proteinExistence type="inferred from homology"/>
<dbReference type="GO" id="GO:0004371">
    <property type="term" value="F:glycerone kinase activity"/>
    <property type="evidence" value="ECO:0007669"/>
    <property type="project" value="InterPro"/>
</dbReference>
<dbReference type="Gene3D" id="3.30.1180.20">
    <property type="entry name" value="Dihydroxyacetone kinase, domain 2"/>
    <property type="match status" value="1"/>
</dbReference>
<dbReference type="InterPro" id="IPR004007">
    <property type="entry name" value="DhaL_dom"/>
</dbReference>
<feature type="domain" description="DhaK" evidence="10">
    <location>
        <begin position="11"/>
        <end position="341"/>
    </location>
</feature>
<dbReference type="AlphaFoldDB" id="A0A5P1FDN5"/>
<feature type="active site" description="Tele-hemiaminal-histidine intermediate" evidence="6">
    <location>
        <position position="226"/>
    </location>
</feature>
<evidence type="ECO:0000256" key="1">
    <source>
        <dbReference type="ARBA" id="ARBA00008757"/>
    </source>
</evidence>
<evidence type="ECO:0000256" key="6">
    <source>
        <dbReference type="PIRSR" id="PIRSR612734-1"/>
    </source>
</evidence>
<name>A0A5P1FDN5_ASPOF</name>
<keyword evidence="12" id="KW-1185">Reference proteome</keyword>
<keyword evidence="4" id="KW-0418">Kinase</keyword>
<dbReference type="GO" id="GO:0005524">
    <property type="term" value="F:ATP binding"/>
    <property type="evidence" value="ECO:0007669"/>
    <property type="project" value="UniProtKB-KW"/>
</dbReference>
<feature type="domain" description="DhaL" evidence="9">
    <location>
        <begin position="383"/>
        <end position="585"/>
    </location>
</feature>
<protein>
    <recommendedName>
        <fullName evidence="13">3,4-dihydroxy-2-butanone kinase</fullName>
    </recommendedName>
</protein>
<dbReference type="EMBL" id="CM007383">
    <property type="protein sequence ID" value="ONK74999.1"/>
    <property type="molecule type" value="Genomic_DNA"/>
</dbReference>
<dbReference type="SMART" id="SM01120">
    <property type="entry name" value="Dak2"/>
    <property type="match status" value="1"/>
</dbReference>
<evidence type="ECO:0000256" key="4">
    <source>
        <dbReference type="ARBA" id="ARBA00022777"/>
    </source>
</evidence>
<keyword evidence="8" id="KW-0175">Coiled coil</keyword>
<keyword evidence="2" id="KW-0808">Transferase</keyword>
<feature type="binding site" evidence="7">
    <location>
        <begin position="62"/>
        <end position="65"/>
    </location>
    <ligand>
        <name>substrate</name>
    </ligand>
</feature>
<gene>
    <name evidence="11" type="ORF">A4U43_C03F12260</name>
</gene>
<evidence type="ECO:0000256" key="2">
    <source>
        <dbReference type="ARBA" id="ARBA00022679"/>
    </source>
</evidence>
<dbReference type="NCBIfam" id="TIGR02361">
    <property type="entry name" value="dak_ATP"/>
    <property type="match status" value="1"/>
</dbReference>
<dbReference type="FunFam" id="1.25.40.340:FF:000002">
    <property type="entry name" value="Dihydroxyacetone kinase, L subunit"/>
    <property type="match status" value="1"/>
</dbReference>
<dbReference type="FunFam" id="3.40.50.10440:FF:000001">
    <property type="entry name" value="Dihydroxyacetone kinase, DhaK subunit"/>
    <property type="match status" value="1"/>
</dbReference>
<evidence type="ECO:0000256" key="7">
    <source>
        <dbReference type="PIRSR" id="PIRSR612734-2"/>
    </source>
</evidence>
<keyword evidence="5" id="KW-0067">ATP-binding</keyword>
<dbReference type="SUPFAM" id="SSF101473">
    <property type="entry name" value="DhaL-like"/>
    <property type="match status" value="1"/>
</dbReference>
<dbReference type="PROSITE" id="PS51480">
    <property type="entry name" value="DHAL"/>
    <property type="match status" value="1"/>
</dbReference>
<evidence type="ECO:0000256" key="5">
    <source>
        <dbReference type="ARBA" id="ARBA00022840"/>
    </source>
</evidence>
<dbReference type="InterPro" id="IPR050861">
    <property type="entry name" value="Dihydroxyacetone_Kinase"/>
</dbReference>
<dbReference type="NCBIfam" id="NF011049">
    <property type="entry name" value="PRK14479.1"/>
    <property type="match status" value="1"/>
</dbReference>
<dbReference type="InterPro" id="IPR012734">
    <property type="entry name" value="DhaK_ATP"/>
</dbReference>
<feature type="binding site" evidence="7">
    <location>
        <position position="113"/>
    </location>
    <ligand>
        <name>substrate</name>
    </ligand>
</feature>
<evidence type="ECO:0000256" key="8">
    <source>
        <dbReference type="SAM" id="Coils"/>
    </source>
</evidence>
<keyword evidence="3" id="KW-0547">Nucleotide-binding</keyword>
<dbReference type="Gramene" id="ONK74999">
    <property type="protein sequence ID" value="ONK74999"/>
    <property type="gene ID" value="A4U43_C03F12260"/>
</dbReference>
<sequence length="596" mass="62166">MSYKAKKLINDPNAVVTEFIEGLVETYPGLQYLDGFPQIKVVLRADVSGETYDKVAVISGGGSGHEPAHAGFVGEGMLTAAICGDVFTSPPVDSILAGIRAVTGPMGCLLIVKNYTGDRLNFGLAAEQAKSEGYKIEMVIVGDDCALPPPRGIAGRRGLAGTIFVHKVAGSAAASGLSLAEVAAEAKHASEWVGTMGVALSVCTLPGEIPSDRLGPQAMELGLGIHGEPGAAISEVPPVDIVVSHVLKQILSTETQYVPINRGSRVVLMINGLGATPLMELMIAAGKAVPQLQLEHGLAVDRVYTGSFMTSLDMAGFSISVMKVDPAMLMRLDAPTKAPSWPVGAEGDRPPAKIPVSVPASRSKIIAEVDAFNNLKELNEQGSTLECAIEAAANEIINLKEKLNDWDSKVGDGDCGSTMFRGATAVLEDMRKCYPLNDAAETVNEIGATIGRVMGGTSGILYVIFCKAAYASLKASPLITSMQWAKALESSIAAVSKYGGAAAGFRTMLDAFIPASAVLKERIDAGDDPVTAFLLSSEAALSGAESTKHMQAQAGRSSYVSPDMLASVPDPGAMAAAAWYRAAALAVEKKMRHSKS</sequence>
<feature type="binding site" evidence="7">
    <location>
        <position position="118"/>
    </location>
    <ligand>
        <name>substrate</name>
    </ligand>
</feature>
<evidence type="ECO:0000259" key="10">
    <source>
        <dbReference type="PROSITE" id="PS51481"/>
    </source>
</evidence>
<evidence type="ECO:0000256" key="3">
    <source>
        <dbReference type="ARBA" id="ARBA00022741"/>
    </source>
</evidence>
<dbReference type="PANTHER" id="PTHR28629">
    <property type="entry name" value="TRIOKINASE/FMN CYCLASE"/>
    <property type="match status" value="1"/>
</dbReference>
<dbReference type="GO" id="GO:0005829">
    <property type="term" value="C:cytosol"/>
    <property type="evidence" value="ECO:0007669"/>
    <property type="project" value="TreeGrafter"/>
</dbReference>
<dbReference type="OMA" id="ALNMNGF"/>
<evidence type="ECO:0000259" key="9">
    <source>
        <dbReference type="PROSITE" id="PS51480"/>
    </source>
</evidence>
<dbReference type="SUPFAM" id="SSF82549">
    <property type="entry name" value="DAK1/DegV-like"/>
    <property type="match status" value="1"/>
</dbReference>
<dbReference type="Proteomes" id="UP000243459">
    <property type="component" value="Chromosome 3"/>
</dbReference>
<evidence type="ECO:0000313" key="11">
    <source>
        <dbReference type="EMBL" id="ONK74999.1"/>
    </source>
</evidence>